<dbReference type="Proteomes" id="UP000035682">
    <property type="component" value="Unplaced"/>
</dbReference>
<feature type="transmembrane region" description="Helical" evidence="1">
    <location>
        <begin position="91"/>
        <end position="112"/>
    </location>
</feature>
<dbReference type="InterPro" id="IPR022559">
    <property type="entry name" value="SUP-1-like"/>
</dbReference>
<evidence type="ECO:0000256" key="1">
    <source>
        <dbReference type="SAM" id="Phobius"/>
    </source>
</evidence>
<reference evidence="2" key="2">
    <citation type="submission" date="2014-09" db="EMBL/GenBank/DDBJ databases">
        <authorList>
            <person name="Aslett A.Martin."/>
        </authorList>
    </citation>
    <scope>NUCLEOTIDE SEQUENCE</scope>
    <source>
        <strain evidence="2">ED321 Heterogonic</strain>
    </source>
</reference>
<reference evidence="3" key="1">
    <citation type="submission" date="2014-09" db="EMBL/GenBank/DDBJ databases">
        <authorList>
            <person name="Martin A.A."/>
        </authorList>
    </citation>
    <scope>NUCLEOTIDE SEQUENCE</scope>
    <source>
        <strain evidence="3">ED321</strain>
    </source>
</reference>
<dbReference type="PANTHER" id="PTHR34149">
    <property type="entry name" value="PROTEIN CBG11905-RELATED"/>
    <property type="match status" value="1"/>
</dbReference>
<name>A0A090KY60_STRRB</name>
<organism evidence="2">
    <name type="scientific">Strongyloides ratti</name>
    <name type="common">Parasitic roundworm</name>
    <dbReference type="NCBI Taxonomy" id="34506"/>
    <lineage>
        <taxon>Eukaryota</taxon>
        <taxon>Metazoa</taxon>
        <taxon>Ecdysozoa</taxon>
        <taxon>Nematoda</taxon>
        <taxon>Chromadorea</taxon>
        <taxon>Rhabditida</taxon>
        <taxon>Tylenchina</taxon>
        <taxon>Panagrolaimomorpha</taxon>
        <taxon>Strongyloidoidea</taxon>
        <taxon>Strongyloididae</taxon>
        <taxon>Strongyloides</taxon>
    </lineage>
</organism>
<dbReference type="CTD" id="36384959"/>
<evidence type="ECO:0000313" key="4">
    <source>
        <dbReference type="WBParaSite" id="SRAE_X000188800.1"/>
    </source>
</evidence>
<feature type="transmembrane region" description="Helical" evidence="1">
    <location>
        <begin position="12"/>
        <end position="28"/>
    </location>
</feature>
<keyword evidence="3" id="KW-1185">Reference proteome</keyword>
<reference evidence="4" key="3">
    <citation type="submission" date="2020-12" db="UniProtKB">
        <authorList>
            <consortium name="WormBaseParasite"/>
        </authorList>
    </citation>
    <scope>IDENTIFICATION</scope>
</reference>
<evidence type="ECO:0000313" key="5">
    <source>
        <dbReference type="WormBase" id="SRAE_X000188800"/>
    </source>
</evidence>
<dbReference type="EMBL" id="LN609397">
    <property type="protein sequence ID" value="CEF60148.1"/>
    <property type="molecule type" value="Genomic_DNA"/>
</dbReference>
<keyword evidence="1" id="KW-1133">Transmembrane helix</keyword>
<dbReference type="OrthoDB" id="5778674at2759"/>
<gene>
    <name evidence="2 4 5" type="ORF">SRAE_X000188800</name>
</gene>
<dbReference type="WormBase" id="SRAE_X000188800">
    <property type="protein sequence ID" value="SRP10649"/>
    <property type="gene ID" value="WBGene00267465"/>
</dbReference>
<evidence type="ECO:0000313" key="2">
    <source>
        <dbReference type="EMBL" id="CEF60148.1"/>
    </source>
</evidence>
<sequence>MFKSLNNTKRYLVATILAILNIQILAIWDDMVPFDKNLPRPLTYDDKNFGQWCRNFTINQHVQCPEASPIHWYVCCGPSGTDCCFGLQTHIYILGGGFVLVIFIIALYSLYLQLQISRKLKKTTKNDNLKYYSVKPQNCI</sequence>
<keyword evidence="1" id="KW-0812">Transmembrane</keyword>
<keyword evidence="1" id="KW-0472">Membrane</keyword>
<dbReference type="GeneID" id="36384959"/>
<evidence type="ECO:0000313" key="3">
    <source>
        <dbReference type="Proteomes" id="UP000035682"/>
    </source>
</evidence>
<dbReference type="Pfam" id="PF10853">
    <property type="entry name" value="DUF2650"/>
    <property type="match status" value="1"/>
</dbReference>
<accession>A0A090KY60</accession>
<dbReference type="PANTHER" id="PTHR34149:SF5">
    <property type="entry name" value="TRANSMEMBRANE PROTEIN"/>
    <property type="match status" value="1"/>
</dbReference>
<dbReference type="WBParaSite" id="SRAE_X000188800.1">
    <property type="protein sequence ID" value="SRAE_X000188800.1"/>
    <property type="gene ID" value="WBGene00267465"/>
</dbReference>
<dbReference type="RefSeq" id="XP_024499358.1">
    <property type="nucleotide sequence ID" value="XM_024654041.1"/>
</dbReference>
<dbReference type="AlphaFoldDB" id="A0A090KY60"/>
<protein>
    <submittedName>
        <fullName evidence="4">CX domain-containing protein</fullName>
    </submittedName>
</protein>
<proteinExistence type="predicted"/>